<reference evidence="2 3" key="1">
    <citation type="submission" date="2019-01" db="EMBL/GenBank/DDBJ databases">
        <title>A draft genome assembly of the solar-powered sea slug Elysia chlorotica.</title>
        <authorList>
            <person name="Cai H."/>
            <person name="Li Q."/>
            <person name="Fang X."/>
            <person name="Li J."/>
            <person name="Curtis N.E."/>
            <person name="Altenburger A."/>
            <person name="Shibata T."/>
            <person name="Feng M."/>
            <person name="Maeda T."/>
            <person name="Schwartz J.A."/>
            <person name="Shigenobu S."/>
            <person name="Lundholm N."/>
            <person name="Nishiyama T."/>
            <person name="Yang H."/>
            <person name="Hasebe M."/>
            <person name="Li S."/>
            <person name="Pierce S.K."/>
            <person name="Wang J."/>
        </authorList>
    </citation>
    <scope>NUCLEOTIDE SEQUENCE [LARGE SCALE GENOMIC DNA]</scope>
    <source>
        <strain evidence="2">EC2010</strain>
        <tissue evidence="2">Whole organism of an adult</tissue>
    </source>
</reference>
<evidence type="ECO:0000313" key="3">
    <source>
        <dbReference type="Proteomes" id="UP000271974"/>
    </source>
</evidence>
<dbReference type="PANTHER" id="PTHR11046">
    <property type="entry name" value="OLIGORIBONUCLEASE, MITOCHONDRIAL"/>
    <property type="match status" value="1"/>
</dbReference>
<dbReference type="PANTHER" id="PTHR11046:SF25">
    <property type="match status" value="1"/>
</dbReference>
<protein>
    <submittedName>
        <fullName evidence="2">Uncharacterized protein</fullName>
    </submittedName>
</protein>
<evidence type="ECO:0000313" key="2">
    <source>
        <dbReference type="EMBL" id="RUS71514.1"/>
    </source>
</evidence>
<evidence type="ECO:0000256" key="1">
    <source>
        <dbReference type="ARBA" id="ARBA00022722"/>
    </source>
</evidence>
<organism evidence="2 3">
    <name type="scientific">Elysia chlorotica</name>
    <name type="common">Eastern emerald elysia</name>
    <name type="synonym">Sea slug</name>
    <dbReference type="NCBI Taxonomy" id="188477"/>
    <lineage>
        <taxon>Eukaryota</taxon>
        <taxon>Metazoa</taxon>
        <taxon>Spiralia</taxon>
        <taxon>Lophotrochozoa</taxon>
        <taxon>Mollusca</taxon>
        <taxon>Gastropoda</taxon>
        <taxon>Heterobranchia</taxon>
        <taxon>Euthyneura</taxon>
        <taxon>Panpulmonata</taxon>
        <taxon>Sacoglossa</taxon>
        <taxon>Placobranchoidea</taxon>
        <taxon>Plakobranchidae</taxon>
        <taxon>Elysia</taxon>
    </lineage>
</organism>
<name>A0A3S1ATA0_ELYCH</name>
<comment type="caution">
    <text evidence="2">The sequence shown here is derived from an EMBL/GenBank/DDBJ whole genome shotgun (WGS) entry which is preliminary data.</text>
</comment>
<dbReference type="Proteomes" id="UP000271974">
    <property type="component" value="Unassembled WGS sequence"/>
</dbReference>
<accession>A0A3S1ATA0</accession>
<dbReference type="GO" id="GO:0000175">
    <property type="term" value="F:3'-5'-RNA exonuclease activity"/>
    <property type="evidence" value="ECO:0007669"/>
    <property type="project" value="InterPro"/>
</dbReference>
<dbReference type="InterPro" id="IPR022894">
    <property type="entry name" value="Oligoribonuclease"/>
</dbReference>
<gene>
    <name evidence="2" type="ORF">EGW08_020727</name>
</gene>
<dbReference type="STRING" id="188477.A0A3S1ATA0"/>
<proteinExistence type="predicted"/>
<dbReference type="AlphaFoldDB" id="A0A3S1ATA0"/>
<keyword evidence="3" id="KW-1185">Reference proteome</keyword>
<dbReference type="OrthoDB" id="6140945at2759"/>
<dbReference type="EMBL" id="RQTK01001203">
    <property type="protein sequence ID" value="RUS71514.1"/>
    <property type="molecule type" value="Genomic_DNA"/>
</dbReference>
<keyword evidence="1" id="KW-0540">Nuclease</keyword>
<keyword evidence="1" id="KW-0378">Hydrolase</keyword>
<sequence>MDIGFFHTPVGPVCHITQEHGVLLARAQLATLDLLVGAPRHHDMDVPRYVGNRLHVMFHMGGVLVHYLRQFLAFLEGSCKSEFSRTFLSSHLRKESLVSQLTALGLIGKLITGPWMKLVYKNAGDHSNVEMSSYFKTAKLTIDVWSANPSQMFVSEKDVFLQPLIPDLVLETLQSSALYSIVEDVLKEILPAISAVIDKQLSRYISGDLSEPSRELLEKTVSAAPHNIWAERVVGMTCQLWKRCPMATIGFLDAKIKAKTNKLMEWLDSKDEVEQEKLVAFGRKRAGLLRKKRRENEKGIDDEIEIRMNELMQMRSMKSRRKADKEVTAAFKTRDVDAVVFQSVSGFQRERLVQLIKQDGTIVGALFQHKWYDEEMRKDCIWQARVVKIGKKTTTAYWCADGNEDDAEDYDVETVELLTDMVLGDLVFE</sequence>